<evidence type="ECO:0000256" key="3">
    <source>
        <dbReference type="ARBA" id="ARBA00022729"/>
    </source>
</evidence>
<evidence type="ECO:0000313" key="6">
    <source>
        <dbReference type="Proteomes" id="UP001501204"/>
    </source>
</evidence>
<evidence type="ECO:0000256" key="1">
    <source>
        <dbReference type="ARBA" id="ARBA00004418"/>
    </source>
</evidence>
<feature type="domain" description="SsuA/THI5-like" evidence="4">
    <location>
        <begin position="51"/>
        <end position="265"/>
    </location>
</feature>
<dbReference type="PANTHER" id="PTHR30024">
    <property type="entry name" value="ALIPHATIC SULFONATES-BINDING PROTEIN-RELATED"/>
    <property type="match status" value="1"/>
</dbReference>
<dbReference type="PROSITE" id="PS51257">
    <property type="entry name" value="PROKAR_LIPOPROTEIN"/>
    <property type="match status" value="1"/>
</dbReference>
<evidence type="ECO:0000259" key="4">
    <source>
        <dbReference type="Pfam" id="PF09084"/>
    </source>
</evidence>
<protein>
    <submittedName>
        <fullName evidence="5">ABC transporter substrate-binding protein</fullName>
    </submittedName>
</protein>
<evidence type="ECO:0000313" key="5">
    <source>
        <dbReference type="EMBL" id="GAA1753971.1"/>
    </source>
</evidence>
<dbReference type="Proteomes" id="UP001501204">
    <property type="component" value="Unassembled WGS sequence"/>
</dbReference>
<comment type="subcellular location">
    <subcellularLocation>
        <location evidence="1">Periplasm</location>
    </subcellularLocation>
</comment>
<dbReference type="EMBL" id="BAAAOA010000014">
    <property type="protein sequence ID" value="GAA1753971.1"/>
    <property type="molecule type" value="Genomic_DNA"/>
</dbReference>
<proteinExistence type="inferred from homology"/>
<comment type="caution">
    <text evidence="5">The sequence shown here is derived from an EMBL/GenBank/DDBJ whole genome shotgun (WGS) entry which is preliminary data.</text>
</comment>
<evidence type="ECO:0000256" key="2">
    <source>
        <dbReference type="ARBA" id="ARBA00010742"/>
    </source>
</evidence>
<gene>
    <name evidence="5" type="ORF">GCM10009767_11240</name>
</gene>
<name>A0ABN2KE20_9MICC</name>
<dbReference type="InterPro" id="IPR015168">
    <property type="entry name" value="SsuA/THI5"/>
</dbReference>
<sequence>MKHPFAGAVAVGTVLTFALTACGGGGTTGGGGDGEELQPLTIGVIPIAPSAPVQLALDEGIFEEHGLDVTIETAQGGAAMLPAVSGGSMDIGVGNPLSVILAKGQGLDMKILSGFSSSMPEGEDITGVAANRDAGIASWADLAGKRVAVNTVNGQGDLTIKEAVSQDGGDPDAVNFVEMPFQDMPAQLERGEIDAAWVPEPFLTQLINGEQTALVGYNYQDTVPGLDTMVTFSSTAFTEENPEVLESYNAAIEEALQFAQDNPDRVRETIVSFLNMPEEVATDLRLEEFDAEVDRDELETLAELMLKYDVIDSEANLDEIVQAG</sequence>
<accession>A0ABN2KE20</accession>
<dbReference type="Gene3D" id="3.40.190.10">
    <property type="entry name" value="Periplasmic binding protein-like II"/>
    <property type="match status" value="2"/>
</dbReference>
<reference evidence="5 6" key="1">
    <citation type="journal article" date="2019" name="Int. J. Syst. Evol. Microbiol.">
        <title>The Global Catalogue of Microorganisms (GCM) 10K type strain sequencing project: providing services to taxonomists for standard genome sequencing and annotation.</title>
        <authorList>
            <consortium name="The Broad Institute Genomics Platform"/>
            <consortium name="The Broad Institute Genome Sequencing Center for Infectious Disease"/>
            <person name="Wu L."/>
            <person name="Ma J."/>
        </authorList>
    </citation>
    <scope>NUCLEOTIDE SEQUENCE [LARGE SCALE GENOMIC DNA]</scope>
    <source>
        <strain evidence="5 6">JCM 14735</strain>
    </source>
</reference>
<dbReference type="RefSeq" id="WP_344120554.1">
    <property type="nucleotide sequence ID" value="NZ_BAAAOA010000014.1"/>
</dbReference>
<keyword evidence="6" id="KW-1185">Reference proteome</keyword>
<organism evidence="5 6">
    <name type="scientific">Kocuria aegyptia</name>
    <dbReference type="NCBI Taxonomy" id="330943"/>
    <lineage>
        <taxon>Bacteria</taxon>
        <taxon>Bacillati</taxon>
        <taxon>Actinomycetota</taxon>
        <taxon>Actinomycetes</taxon>
        <taxon>Micrococcales</taxon>
        <taxon>Micrococcaceae</taxon>
        <taxon>Kocuria</taxon>
    </lineage>
</organism>
<dbReference type="PANTHER" id="PTHR30024:SF47">
    <property type="entry name" value="TAURINE-BINDING PERIPLASMIC PROTEIN"/>
    <property type="match status" value="1"/>
</dbReference>
<dbReference type="SUPFAM" id="SSF53850">
    <property type="entry name" value="Periplasmic binding protein-like II"/>
    <property type="match status" value="1"/>
</dbReference>
<dbReference type="Pfam" id="PF09084">
    <property type="entry name" value="NMT1"/>
    <property type="match status" value="1"/>
</dbReference>
<comment type="similarity">
    <text evidence="2">Belongs to the bacterial solute-binding protein SsuA/TauA family.</text>
</comment>
<keyword evidence="3" id="KW-0732">Signal</keyword>